<dbReference type="SUPFAM" id="SSF54211">
    <property type="entry name" value="Ribosomal protein S5 domain 2-like"/>
    <property type="match status" value="1"/>
</dbReference>
<dbReference type="Gene3D" id="3.30.230.10">
    <property type="match status" value="1"/>
</dbReference>
<dbReference type="SMART" id="SM00838">
    <property type="entry name" value="EFG_C"/>
    <property type="match status" value="1"/>
</dbReference>
<dbReference type="InterPro" id="IPR035647">
    <property type="entry name" value="EFG_III/V"/>
</dbReference>
<keyword evidence="8" id="KW-1185">Reference proteome</keyword>
<protein>
    <submittedName>
        <fullName evidence="7">GTP-binding protein</fullName>
    </submittedName>
</protein>
<dbReference type="Gene3D" id="2.40.30.10">
    <property type="entry name" value="Translation factors"/>
    <property type="match status" value="1"/>
</dbReference>
<dbReference type="InterPro" id="IPR035650">
    <property type="entry name" value="Tet_C"/>
</dbReference>
<dbReference type="InterPro" id="IPR005517">
    <property type="entry name" value="Transl_elong_EFG/EF2_IV"/>
</dbReference>
<dbReference type="PANTHER" id="PTHR43261">
    <property type="entry name" value="TRANSLATION ELONGATION FACTOR G-RELATED"/>
    <property type="match status" value="1"/>
</dbReference>
<dbReference type="Pfam" id="PF00009">
    <property type="entry name" value="GTP_EFTU"/>
    <property type="match status" value="1"/>
</dbReference>
<dbReference type="PANTHER" id="PTHR43261:SF1">
    <property type="entry name" value="RIBOSOME-RELEASING FACTOR 2, MITOCHONDRIAL"/>
    <property type="match status" value="1"/>
</dbReference>
<accession>A0ABW1R988</accession>
<dbReference type="InterPro" id="IPR027417">
    <property type="entry name" value="P-loop_NTPase"/>
</dbReference>
<dbReference type="RefSeq" id="WP_125551239.1">
    <property type="nucleotide sequence ID" value="NZ_JBHSSL010000018.1"/>
</dbReference>
<dbReference type="InterPro" id="IPR000640">
    <property type="entry name" value="EFG_V-like"/>
</dbReference>
<comment type="function">
    <text evidence="1">Abolishes the inhibitory effect of tetracyclin on protein synthesis by a non-covalent modification of the ribosomes.</text>
</comment>
<dbReference type="EMBL" id="JBHSSL010000018">
    <property type="protein sequence ID" value="MFC6169485.1"/>
    <property type="molecule type" value="Genomic_DNA"/>
</dbReference>
<dbReference type="Gene3D" id="3.30.70.870">
    <property type="entry name" value="Elongation Factor G (Translational Gtpase), domain 3"/>
    <property type="match status" value="1"/>
</dbReference>
<reference evidence="8" key="1">
    <citation type="journal article" date="2019" name="Int. J. Syst. Evol. Microbiol.">
        <title>The Global Catalogue of Microorganisms (GCM) 10K type strain sequencing project: providing services to taxonomists for standard genome sequencing and annotation.</title>
        <authorList>
            <consortium name="The Broad Institute Genomics Platform"/>
            <consortium name="The Broad Institute Genome Sequencing Center for Infectious Disease"/>
            <person name="Wu L."/>
            <person name="Ma J."/>
        </authorList>
    </citation>
    <scope>NUCLEOTIDE SEQUENCE [LARGE SCALE GENOMIC DNA]</scope>
    <source>
        <strain evidence="8">CCM 8904</strain>
    </source>
</reference>
<organism evidence="7 8">
    <name type="scientific">Loigolactobacillus jiayinensis</name>
    <dbReference type="NCBI Taxonomy" id="2486016"/>
    <lineage>
        <taxon>Bacteria</taxon>
        <taxon>Bacillati</taxon>
        <taxon>Bacillota</taxon>
        <taxon>Bacilli</taxon>
        <taxon>Lactobacillales</taxon>
        <taxon>Lactobacillaceae</taxon>
        <taxon>Loigolactobacillus</taxon>
    </lineage>
</organism>
<evidence type="ECO:0000256" key="5">
    <source>
        <dbReference type="ARBA" id="ARBA00023251"/>
    </source>
</evidence>
<proteinExistence type="predicted"/>
<dbReference type="SUPFAM" id="SSF50447">
    <property type="entry name" value="Translation proteins"/>
    <property type="match status" value="1"/>
</dbReference>
<evidence type="ECO:0000256" key="4">
    <source>
        <dbReference type="ARBA" id="ARBA00023134"/>
    </source>
</evidence>
<dbReference type="InterPro" id="IPR053905">
    <property type="entry name" value="EF-G-like_DII"/>
</dbReference>
<dbReference type="PRINTS" id="PR00315">
    <property type="entry name" value="ELONGATNFCT"/>
</dbReference>
<dbReference type="Pfam" id="PF14492">
    <property type="entry name" value="EFG_III"/>
    <property type="match status" value="1"/>
</dbReference>
<dbReference type="SUPFAM" id="SSF54980">
    <property type="entry name" value="EF-G C-terminal domain-like"/>
    <property type="match status" value="2"/>
</dbReference>
<keyword evidence="5" id="KW-0046">Antibiotic resistance</keyword>
<dbReference type="InterPro" id="IPR041095">
    <property type="entry name" value="EFG_II"/>
</dbReference>
<dbReference type="InterPro" id="IPR000795">
    <property type="entry name" value="T_Tr_GTP-bd_dom"/>
</dbReference>
<keyword evidence="4" id="KW-0342">GTP-binding</keyword>
<dbReference type="SMART" id="SM00889">
    <property type="entry name" value="EFG_IV"/>
    <property type="match status" value="1"/>
</dbReference>
<keyword evidence="3" id="KW-0648">Protein biosynthesis</keyword>
<dbReference type="Proteomes" id="UP001596289">
    <property type="component" value="Unassembled WGS sequence"/>
</dbReference>
<dbReference type="Pfam" id="PF22042">
    <property type="entry name" value="EF-G_D2"/>
    <property type="match status" value="1"/>
</dbReference>
<dbReference type="Gene3D" id="3.40.50.300">
    <property type="entry name" value="P-loop containing nucleotide triphosphate hydrolases"/>
    <property type="match status" value="1"/>
</dbReference>
<gene>
    <name evidence="7" type="ORF">ACFQGP_02700</name>
</gene>
<keyword evidence="2" id="KW-0547">Nucleotide-binding</keyword>
<evidence type="ECO:0000313" key="7">
    <source>
        <dbReference type="EMBL" id="MFC6169485.1"/>
    </source>
</evidence>
<dbReference type="InterPro" id="IPR005225">
    <property type="entry name" value="Small_GTP-bd"/>
</dbReference>
<comment type="caution">
    <text evidence="7">The sequence shown here is derived from an EMBL/GenBank/DDBJ whole genome shotgun (WGS) entry which is preliminary data.</text>
</comment>
<evidence type="ECO:0000259" key="6">
    <source>
        <dbReference type="PROSITE" id="PS51722"/>
    </source>
</evidence>
<dbReference type="InterPro" id="IPR014721">
    <property type="entry name" value="Ribsml_uS5_D2-typ_fold_subgr"/>
</dbReference>
<dbReference type="PROSITE" id="PS51722">
    <property type="entry name" value="G_TR_2"/>
    <property type="match status" value="1"/>
</dbReference>
<evidence type="ECO:0000256" key="2">
    <source>
        <dbReference type="ARBA" id="ARBA00022741"/>
    </source>
</evidence>
<evidence type="ECO:0000313" key="8">
    <source>
        <dbReference type="Proteomes" id="UP001596289"/>
    </source>
</evidence>
<feature type="domain" description="Tr-type G" evidence="6">
    <location>
        <begin position="2"/>
        <end position="230"/>
    </location>
</feature>
<dbReference type="CDD" id="cd04168">
    <property type="entry name" value="TetM_like"/>
    <property type="match status" value="1"/>
</dbReference>
<dbReference type="Gene3D" id="3.30.70.240">
    <property type="match status" value="1"/>
</dbReference>
<dbReference type="Pfam" id="PF00679">
    <property type="entry name" value="EFG_C"/>
    <property type="match status" value="1"/>
</dbReference>
<evidence type="ECO:0000256" key="3">
    <source>
        <dbReference type="ARBA" id="ARBA00022917"/>
    </source>
</evidence>
<dbReference type="CDD" id="cd03711">
    <property type="entry name" value="Tet_C"/>
    <property type="match status" value="1"/>
</dbReference>
<dbReference type="Pfam" id="PF03764">
    <property type="entry name" value="EFG_IV"/>
    <property type="match status" value="1"/>
</dbReference>
<sequence>MTKHIVAGIIAHVDAGKTTLSEALLYRSGELRQLGRVDNGDAFLDPDDLEKQRGITIFSHQASLQYQALDLTLLDTPGHVDFASQTEQVLSVLDYAVLVVSALDGVQGYTRTLWRLLERYHVPTFIFVNKMDAPGTERQQVLDQLQSQLAEGCLAFDTEQIADAYEEIALNDDTVLADFLATGTITDDTVRQMIQRRKIFPCYFGAALKLDGVATLLNGLERWTVATTYQSDFGAQVFKISYDEKGERLTWLRVTGGILRTKDVLLDDQKVNQLRIYNGTKFTISSEISAGEVCAIPGLTGTHPGQGLGKAVAAATPLIQPVLNYTLDPDGNELHTCLTALRQLEDEDPQLHVVWSKELQEIRVQLMGTVQLEILQQLLATRFNLDVTFGVGSILYKETITQAVEGVGHFEPLRHYAEVHLLLQPAPRGSGLTFAADCPIDVLGRNWQHQVLANLQAKEQLGVLVGAPITDMRITLVGGKASNVHTVGGDFREATWRALRQGLMTLKAQAGCQLLEPWYQFRLEVGQEQIGRAMTDIQQMSGHFDAPVTTATGARLTGTAPVSEMQGYAQTVYAYTHGQGQLECIIDGYRPCHDEAKVVAAAQYDPVADVANAPGSVFCAHGAGYPVPWDQVPQTAHVPYVYSATDLAKFK</sequence>
<dbReference type="SUPFAM" id="SSF52540">
    <property type="entry name" value="P-loop containing nucleoside triphosphate hydrolases"/>
    <property type="match status" value="1"/>
</dbReference>
<evidence type="ECO:0000256" key="1">
    <source>
        <dbReference type="ARBA" id="ARBA00003987"/>
    </source>
</evidence>
<dbReference type="InterPro" id="IPR009000">
    <property type="entry name" value="Transl_B-barrel_sf"/>
</dbReference>
<dbReference type="NCBIfam" id="TIGR00231">
    <property type="entry name" value="small_GTP"/>
    <property type="match status" value="1"/>
</dbReference>
<name>A0ABW1R988_9LACO</name>
<dbReference type="InterPro" id="IPR020568">
    <property type="entry name" value="Ribosomal_Su5_D2-typ_SF"/>
</dbReference>